<evidence type="ECO:0000313" key="1">
    <source>
        <dbReference type="EMBL" id="GAA4508071.1"/>
    </source>
</evidence>
<name>A0ABP8QR05_9BACT</name>
<protein>
    <recommendedName>
        <fullName evidence="3">Roadblock/LAMTOR2 domain-containing protein</fullName>
    </recommendedName>
</protein>
<dbReference type="RefSeq" id="WP_208132742.1">
    <property type="nucleotide sequence ID" value="NZ_BAABGQ010000012.1"/>
</dbReference>
<evidence type="ECO:0008006" key="3">
    <source>
        <dbReference type="Google" id="ProtNLM"/>
    </source>
</evidence>
<dbReference type="Proteomes" id="UP001501243">
    <property type="component" value="Unassembled WGS sequence"/>
</dbReference>
<dbReference type="EMBL" id="BAABGQ010000012">
    <property type="protein sequence ID" value="GAA4508071.1"/>
    <property type="molecule type" value="Genomic_DNA"/>
</dbReference>
<reference evidence="2" key="1">
    <citation type="journal article" date="2019" name="Int. J. Syst. Evol. Microbiol.">
        <title>The Global Catalogue of Microorganisms (GCM) 10K type strain sequencing project: providing services to taxonomists for standard genome sequencing and annotation.</title>
        <authorList>
            <consortium name="The Broad Institute Genomics Platform"/>
            <consortium name="The Broad Institute Genome Sequencing Center for Infectious Disease"/>
            <person name="Wu L."/>
            <person name="Ma J."/>
        </authorList>
    </citation>
    <scope>NUCLEOTIDE SEQUENCE [LARGE SCALE GENOMIC DNA]</scope>
    <source>
        <strain evidence="2">JCM 17841</strain>
    </source>
</reference>
<accession>A0ABP8QR05</accession>
<keyword evidence="2" id="KW-1185">Reference proteome</keyword>
<evidence type="ECO:0000313" key="2">
    <source>
        <dbReference type="Proteomes" id="UP001501243"/>
    </source>
</evidence>
<organism evidence="1 2">
    <name type="scientific">Hymenobacter ginsengisoli</name>
    <dbReference type="NCBI Taxonomy" id="1051626"/>
    <lineage>
        <taxon>Bacteria</taxon>
        <taxon>Pseudomonadati</taxon>
        <taxon>Bacteroidota</taxon>
        <taxon>Cytophagia</taxon>
        <taxon>Cytophagales</taxon>
        <taxon>Hymenobacteraceae</taxon>
        <taxon>Hymenobacter</taxon>
    </lineage>
</organism>
<sequence>MNFPFFNRLQLKKIVVAKPGDSGQRAEAVLANLLKELPELLLAYVVENQNGTILASYTASADYNPNQLSLRNTKMLRTMNEALDTGAWLGGPLLDVSVLLDDQLHHLRPIAGGQWHCFVAVRLADANLGILKEVVRRATA</sequence>
<gene>
    <name evidence="1" type="ORF">GCM10023172_39640</name>
</gene>
<comment type="caution">
    <text evidence="1">The sequence shown here is derived from an EMBL/GenBank/DDBJ whole genome shotgun (WGS) entry which is preliminary data.</text>
</comment>
<proteinExistence type="predicted"/>